<protein>
    <submittedName>
        <fullName evidence="3">Uncharacterized conserved protein, circularly permuted ATPgrasp superfamily</fullName>
    </submittedName>
</protein>
<feature type="domain" description="Circularly permuted ATP-grasp type 2" evidence="2">
    <location>
        <begin position="103"/>
        <end position="479"/>
    </location>
</feature>
<dbReference type="EMBL" id="FTOA01000010">
    <property type="protein sequence ID" value="SIT17270.1"/>
    <property type="molecule type" value="Genomic_DNA"/>
</dbReference>
<dbReference type="Gene3D" id="3.40.50.11290">
    <property type="match status" value="1"/>
</dbReference>
<dbReference type="Proteomes" id="UP000185678">
    <property type="component" value="Unassembled WGS sequence"/>
</dbReference>
<name>A0A1N7Q348_9PROT</name>
<proteinExistence type="predicted"/>
<accession>A0A1N7Q348</accession>
<dbReference type="Pfam" id="PF14403">
    <property type="entry name" value="CP_ATPgrasp_2"/>
    <property type="match status" value="1"/>
</dbReference>
<dbReference type="InterPro" id="IPR051680">
    <property type="entry name" value="ATP-dep_Glu-Cys_Ligase-2"/>
</dbReference>
<feature type="domain" description="DUF403" evidence="1">
    <location>
        <begin position="532"/>
        <end position="846"/>
    </location>
</feature>
<dbReference type="InterPro" id="IPR025841">
    <property type="entry name" value="CP_ATPgrasp_2"/>
</dbReference>
<dbReference type="PANTHER" id="PTHR34595:SF2">
    <property type="entry name" value="BLR2978 PROTEIN"/>
    <property type="match status" value="1"/>
</dbReference>
<dbReference type="OrthoDB" id="9804079at2"/>
<dbReference type="Pfam" id="PF04168">
    <property type="entry name" value="Alpha-E"/>
    <property type="match status" value="1"/>
</dbReference>
<reference evidence="3 4" key="1">
    <citation type="submission" date="2017-01" db="EMBL/GenBank/DDBJ databases">
        <authorList>
            <person name="Mah S.A."/>
            <person name="Swanson W.J."/>
            <person name="Moy G.W."/>
            <person name="Vacquier V.D."/>
        </authorList>
    </citation>
    <scope>NUCLEOTIDE SEQUENCE [LARGE SCALE GENOMIC DNA]</scope>
    <source>
        <strain evidence="3 4">DSM 11589</strain>
    </source>
</reference>
<dbReference type="InterPro" id="IPR007296">
    <property type="entry name" value="DUF403"/>
</dbReference>
<gene>
    <name evidence="3" type="ORF">SAMN05421779_1107</name>
</gene>
<evidence type="ECO:0000259" key="2">
    <source>
        <dbReference type="Pfam" id="PF14403"/>
    </source>
</evidence>
<evidence type="ECO:0000313" key="3">
    <source>
        <dbReference type="EMBL" id="SIT17270.1"/>
    </source>
</evidence>
<dbReference type="STRING" id="80876.SAMN05421779_1107"/>
<dbReference type="PANTHER" id="PTHR34595">
    <property type="entry name" value="BLR5612 PROTEIN"/>
    <property type="match status" value="1"/>
</dbReference>
<dbReference type="AlphaFoldDB" id="A0A1N7Q348"/>
<keyword evidence="4" id="KW-1185">Reference proteome</keyword>
<evidence type="ECO:0000313" key="4">
    <source>
        <dbReference type="Proteomes" id="UP000185678"/>
    </source>
</evidence>
<dbReference type="RefSeq" id="WP_076401964.1">
    <property type="nucleotide sequence ID" value="NZ_FTOA01000010.1"/>
</dbReference>
<dbReference type="SUPFAM" id="SSF56059">
    <property type="entry name" value="Glutathione synthetase ATP-binding domain-like"/>
    <property type="match status" value="1"/>
</dbReference>
<organism evidence="3 4">
    <name type="scientific">Insolitispirillum peregrinum</name>
    <dbReference type="NCBI Taxonomy" id="80876"/>
    <lineage>
        <taxon>Bacteria</taxon>
        <taxon>Pseudomonadati</taxon>
        <taxon>Pseudomonadota</taxon>
        <taxon>Alphaproteobacteria</taxon>
        <taxon>Rhodospirillales</taxon>
        <taxon>Novispirillaceae</taxon>
        <taxon>Insolitispirillum</taxon>
    </lineage>
</organism>
<sequence length="871" mass="94849">MGTGGEHIQQATVDLIDEHTHVDLIDRQASATPIDEMVDGEGQIRSHWQSLVGSICSLPGDVMGERIERIHRHLEENGITRRAPIGTPGVAPPTAPWEFDLLPVILPAQEWEGLAQGLRQRATLIDAILRDLYGPQTLLADGSYPASLVLGNRRFLRAARHALKPGARFLHAYAADLARGPDGQWRVVADRLDAPAGSGFVLENRLVLARALPEIFRTAPVRRLRPFYELWQQALQAMAPAHNDNPRMVLLTPGPFSETYVEHASLARELNLILAEGADLTVRGDHVFLKTLSGLHPVDVLLRRIDSEYTDPLELRPDSALGASGIMQAIRNKTLAVGNAIGCGVLETPALAAFLPWLAQRLLRENLLLPSLPSWWCGTSGPREDGLRFLDNRLIRRTFPSSATEAFDPMAMDEMARNALLADIARRPHEFVVQEKPIPSTTPVWSNGRMEPRPLILRMFVIATADGSYTVLPGGFARVGTQEKFSGLEALSLAHGGISKDVWVLTAAEGDTVVPAPPPAPPLVLRRSAGELPSRVADNLYWLGRYAERADNAARLLRCCISRLAEGILGPRERTEVAILSSILAERGLLDRPVPEALVDGPVLMSALTRACSPGQALDELLVAVGRLLPGVRDRLSPDLLHVLGPRLDHARSKFPNGQRDLDGALDALDSLIIVLAALGGMVAENMTRHAGWRFLDMGRKLERAQFTSGILRGLAARTIPGPAEPGLRLALELCDSSITYRSRYRTVLQSHAVLDLVIADEGNPRSLAHQIGRLIDHLGKLPSPDGQPVAQMALRLAHAAMAVIWALELEFMSGNPAVVRRLDGDLFSAEQHLAGLNDAITRTFFSHIKALQTLGYSGIDTDSAAQGFAP</sequence>
<evidence type="ECO:0000259" key="1">
    <source>
        <dbReference type="Pfam" id="PF04168"/>
    </source>
</evidence>